<evidence type="ECO:0000256" key="1">
    <source>
        <dbReference type="ARBA" id="ARBA00004123"/>
    </source>
</evidence>
<feature type="region of interest" description="Disordered" evidence="6">
    <location>
        <begin position="1"/>
        <end position="35"/>
    </location>
</feature>
<evidence type="ECO:0000256" key="6">
    <source>
        <dbReference type="SAM" id="MobiDB-lite"/>
    </source>
</evidence>
<keyword evidence="9" id="KW-1185">Reference proteome</keyword>
<evidence type="ECO:0000256" key="5">
    <source>
        <dbReference type="ARBA" id="ARBA00023242"/>
    </source>
</evidence>
<dbReference type="PANTHER" id="PTHR45776:SF2">
    <property type="entry name" value="MIP04163P"/>
    <property type="match status" value="1"/>
</dbReference>
<evidence type="ECO:0000313" key="9">
    <source>
        <dbReference type="Proteomes" id="UP000654370"/>
    </source>
</evidence>
<dbReference type="PROSITE" id="PS50888">
    <property type="entry name" value="BHLH"/>
    <property type="match status" value="1"/>
</dbReference>
<dbReference type="GO" id="GO:0005634">
    <property type="term" value="C:nucleus"/>
    <property type="evidence" value="ECO:0007669"/>
    <property type="project" value="UniProtKB-SubCell"/>
</dbReference>
<dbReference type="OrthoDB" id="690068at2759"/>
<dbReference type="Proteomes" id="UP000654370">
    <property type="component" value="Unassembled WGS sequence"/>
</dbReference>
<organism evidence="8 9">
    <name type="scientific">Mortierella isabellina</name>
    <name type="common">Filamentous fungus</name>
    <name type="synonym">Umbelopsis isabellina</name>
    <dbReference type="NCBI Taxonomy" id="91625"/>
    <lineage>
        <taxon>Eukaryota</taxon>
        <taxon>Fungi</taxon>
        <taxon>Fungi incertae sedis</taxon>
        <taxon>Mucoromycota</taxon>
        <taxon>Mucoromycotina</taxon>
        <taxon>Umbelopsidomycetes</taxon>
        <taxon>Umbelopsidales</taxon>
        <taxon>Umbelopsidaceae</taxon>
        <taxon>Umbelopsis</taxon>
    </lineage>
</organism>
<gene>
    <name evidence="8" type="ORF">INT43_007883</name>
</gene>
<protein>
    <recommendedName>
        <fullName evidence="7">BHLH domain-containing protein</fullName>
    </recommendedName>
</protein>
<sequence>MTTQCCESIDSTTPLTKRNADSTNHESESRSSPDCKDEIGDLGGMFINFSSDMSDGGFKGRRKYKRAYKVNGVNILNRSEIDSKTMIERLKRRKENHNHIERKRRDHINNTIYELAEVLPDANPNDCKLNKGNILKATLQHIKDLQAENLTFRLQLQNIQSRASTPNATAHHKGIENNNMLEHWEPRVFHRAEEPIEKLGIRSAPSTPRGMSGASDYAPSFFPPQPVLPLPSSSNGALRPILPKSQFSPNMRMAGLEKQYSGACRY</sequence>
<dbReference type="SUPFAM" id="SSF47459">
    <property type="entry name" value="HLH, helix-loop-helix DNA-binding domain"/>
    <property type="match status" value="1"/>
</dbReference>
<reference evidence="8" key="1">
    <citation type="submission" date="2020-12" db="EMBL/GenBank/DDBJ databases">
        <title>Metabolic potential, ecology and presence of endohyphal bacteria is reflected in genomic diversity of Mucoromycotina.</title>
        <authorList>
            <person name="Muszewska A."/>
            <person name="Okrasinska A."/>
            <person name="Steczkiewicz K."/>
            <person name="Drgas O."/>
            <person name="Orlowska M."/>
            <person name="Perlinska-Lenart U."/>
            <person name="Aleksandrzak-Piekarczyk T."/>
            <person name="Szatraj K."/>
            <person name="Zielenkiewicz U."/>
            <person name="Pilsyk S."/>
            <person name="Malc E."/>
            <person name="Mieczkowski P."/>
            <person name="Kruszewska J.S."/>
            <person name="Biernat P."/>
            <person name="Pawlowska J."/>
        </authorList>
    </citation>
    <scope>NUCLEOTIDE SEQUENCE</scope>
    <source>
        <strain evidence="8">WA0000067209</strain>
    </source>
</reference>
<proteinExistence type="predicted"/>
<dbReference type="Pfam" id="PF00010">
    <property type="entry name" value="HLH"/>
    <property type="match status" value="1"/>
</dbReference>
<evidence type="ECO:0000259" key="7">
    <source>
        <dbReference type="PROSITE" id="PS50888"/>
    </source>
</evidence>
<dbReference type="SMART" id="SM00353">
    <property type="entry name" value="HLH"/>
    <property type="match status" value="1"/>
</dbReference>
<feature type="domain" description="BHLH" evidence="7">
    <location>
        <begin position="92"/>
        <end position="145"/>
    </location>
</feature>
<dbReference type="PANTHER" id="PTHR45776">
    <property type="entry name" value="MIP04163P"/>
    <property type="match status" value="1"/>
</dbReference>
<feature type="compositionally biased region" description="Basic and acidic residues" evidence="6">
    <location>
        <begin position="18"/>
        <end position="35"/>
    </location>
</feature>
<accession>A0A8H7PQ45</accession>
<evidence type="ECO:0000256" key="3">
    <source>
        <dbReference type="ARBA" id="ARBA00023125"/>
    </source>
</evidence>
<keyword evidence="5" id="KW-0539">Nucleus</keyword>
<dbReference type="Gene3D" id="4.10.280.10">
    <property type="entry name" value="Helix-loop-helix DNA-binding domain"/>
    <property type="match status" value="1"/>
</dbReference>
<dbReference type="EMBL" id="JAEPQZ010000009">
    <property type="protein sequence ID" value="KAG2177226.1"/>
    <property type="molecule type" value="Genomic_DNA"/>
</dbReference>
<keyword evidence="3" id="KW-0238">DNA-binding</keyword>
<feature type="compositionally biased region" description="Polar residues" evidence="6">
    <location>
        <begin position="1"/>
        <end position="16"/>
    </location>
</feature>
<evidence type="ECO:0000313" key="8">
    <source>
        <dbReference type="EMBL" id="KAG2177226.1"/>
    </source>
</evidence>
<dbReference type="InterPro" id="IPR036638">
    <property type="entry name" value="HLH_DNA-bd_sf"/>
</dbReference>
<evidence type="ECO:0000256" key="4">
    <source>
        <dbReference type="ARBA" id="ARBA00023163"/>
    </source>
</evidence>
<keyword evidence="2" id="KW-0805">Transcription regulation</keyword>
<dbReference type="GO" id="GO:0000981">
    <property type="term" value="F:DNA-binding transcription factor activity, RNA polymerase II-specific"/>
    <property type="evidence" value="ECO:0007669"/>
    <property type="project" value="TreeGrafter"/>
</dbReference>
<dbReference type="AlphaFoldDB" id="A0A8H7PQ45"/>
<evidence type="ECO:0000256" key="2">
    <source>
        <dbReference type="ARBA" id="ARBA00023015"/>
    </source>
</evidence>
<comment type="subcellular location">
    <subcellularLocation>
        <location evidence="1">Nucleus</location>
    </subcellularLocation>
</comment>
<dbReference type="InterPro" id="IPR011598">
    <property type="entry name" value="bHLH_dom"/>
</dbReference>
<dbReference type="GO" id="GO:0046983">
    <property type="term" value="F:protein dimerization activity"/>
    <property type="evidence" value="ECO:0007669"/>
    <property type="project" value="InterPro"/>
</dbReference>
<name>A0A8H7PQ45_MORIS</name>
<keyword evidence="4" id="KW-0804">Transcription</keyword>
<comment type="caution">
    <text evidence="8">The sequence shown here is derived from an EMBL/GenBank/DDBJ whole genome shotgun (WGS) entry which is preliminary data.</text>
</comment>
<dbReference type="GO" id="GO:0000978">
    <property type="term" value="F:RNA polymerase II cis-regulatory region sequence-specific DNA binding"/>
    <property type="evidence" value="ECO:0007669"/>
    <property type="project" value="TreeGrafter"/>
</dbReference>